<comment type="caution">
    <text evidence="2">The sequence shown here is derived from an EMBL/GenBank/DDBJ whole genome shotgun (WGS) entry which is preliminary data.</text>
</comment>
<evidence type="ECO:0008006" key="4">
    <source>
        <dbReference type="Google" id="ProtNLM"/>
    </source>
</evidence>
<dbReference type="SUPFAM" id="SSF81383">
    <property type="entry name" value="F-box domain"/>
    <property type="match status" value="1"/>
</dbReference>
<evidence type="ECO:0000256" key="1">
    <source>
        <dbReference type="SAM" id="MobiDB-lite"/>
    </source>
</evidence>
<accession>A0ABR3R572</accession>
<sequence>MAHTNPSRSTAFNTLPIELNKWIAHQLDDHKDIASFKAVCRATCYAIDGDHFSFWRAKFCEDFARPPGKTNQELRDEYMKRWKWLRRFVNLKKSPMYQFVRGRTFAEKEIVEVLTALIKESFASSVQSDDGSRPHCLNMVRLKEFVLESSILLGGRRPPQPMLGEPGEVHPNLAAVKLMLSHFLFDEEVPTRSWFAIDDAQKAVYSATNIERLFEGRWKNLLNWPWFLHCMNFFRQYMTTAEASGLHAMIQGLRPSQKPVPWDGPLKRGSAPLPTRWIGTYALMTREMLTRFRTKNSLGRHHHIYYDDLNVDEGNTQTLNLEFLTEEQQNKLTWPEMFESRLHARRDLDPDAAKARAQHREKYPYDTSEDAPSIRFDGWGEEGDLDYFATGWLNPLPDQCGIPGFQRVTFMKHPYEDLNNVHQDGLWAYEGVVLPGGKIMIGRWWEATSDNINYNDDYSGPFIFWAVDPSDEDEEEELDKPAYDEEWDDE</sequence>
<evidence type="ECO:0000313" key="2">
    <source>
        <dbReference type="EMBL" id="KAL1599584.1"/>
    </source>
</evidence>
<dbReference type="Proteomes" id="UP001521785">
    <property type="component" value="Unassembled WGS sequence"/>
</dbReference>
<name>A0ABR3R572_9PLEO</name>
<organism evidence="2 3">
    <name type="scientific">Paraconiothyrium brasiliense</name>
    <dbReference type="NCBI Taxonomy" id="300254"/>
    <lineage>
        <taxon>Eukaryota</taxon>
        <taxon>Fungi</taxon>
        <taxon>Dikarya</taxon>
        <taxon>Ascomycota</taxon>
        <taxon>Pezizomycotina</taxon>
        <taxon>Dothideomycetes</taxon>
        <taxon>Pleosporomycetidae</taxon>
        <taxon>Pleosporales</taxon>
        <taxon>Massarineae</taxon>
        <taxon>Didymosphaeriaceae</taxon>
        <taxon>Paraconiothyrium</taxon>
    </lineage>
</organism>
<dbReference type="InterPro" id="IPR036047">
    <property type="entry name" value="F-box-like_dom_sf"/>
</dbReference>
<proteinExistence type="predicted"/>
<protein>
    <recommendedName>
        <fullName evidence="4">F-box domain-containing protein</fullName>
    </recommendedName>
</protein>
<keyword evidence="3" id="KW-1185">Reference proteome</keyword>
<reference evidence="2 3" key="1">
    <citation type="submission" date="2024-02" db="EMBL/GenBank/DDBJ databases">
        <title>De novo assembly and annotation of 12 fungi associated with fruit tree decline syndrome in Ontario, Canada.</title>
        <authorList>
            <person name="Sulman M."/>
            <person name="Ellouze W."/>
            <person name="Ilyukhin E."/>
        </authorList>
    </citation>
    <scope>NUCLEOTIDE SEQUENCE [LARGE SCALE GENOMIC DNA]</scope>
    <source>
        <strain evidence="2 3">M42-189</strain>
    </source>
</reference>
<evidence type="ECO:0000313" key="3">
    <source>
        <dbReference type="Proteomes" id="UP001521785"/>
    </source>
</evidence>
<gene>
    <name evidence="2" type="ORF">SLS60_007387</name>
</gene>
<feature type="region of interest" description="Disordered" evidence="1">
    <location>
        <begin position="469"/>
        <end position="490"/>
    </location>
</feature>
<dbReference type="EMBL" id="JAKJXO020000010">
    <property type="protein sequence ID" value="KAL1599584.1"/>
    <property type="molecule type" value="Genomic_DNA"/>
</dbReference>